<organism evidence="3 4">
    <name type="scientific">Streptomyces alfalfae</name>
    <dbReference type="NCBI Taxonomy" id="1642299"/>
    <lineage>
        <taxon>Bacteria</taxon>
        <taxon>Bacillati</taxon>
        <taxon>Actinomycetota</taxon>
        <taxon>Actinomycetes</taxon>
        <taxon>Kitasatosporales</taxon>
        <taxon>Streptomycetaceae</taxon>
        <taxon>Streptomyces</taxon>
    </lineage>
</organism>
<dbReference type="CDD" id="cd00198">
    <property type="entry name" value="vWFA"/>
    <property type="match status" value="1"/>
</dbReference>
<sequence>MVAAAFDNVTVPPARRADTTPPSAEPKPSAEPETEVTPAAEPEPEPKPSAEPETEVTPAAEAEPEPKPTPEAAPEPAPAAEAEPEPEPAPDVAPTRPAVRDACPQQERTEPGAEPAGGPEPTAETAGEPEAEGKPEAETEAEQTAPDTAAAVGNRPAGRDGWAQPEAAASEAATSTPAEPEAAAQPEIPAEPEAAEPEAAKPEAAAEPEATSTPAEPEAAAQPEAPAEPEAAAQPEAPAEPEAAEPEATSTPAEPEAAAQPEAPAEPEATGVPEAKPALSAAKVRAKAPALSAPYKAAGATLRKRGLTGVRAPVYLVLDRSGSMRPYYKDGSAQSLGEQVLALAAHTDPEATVHVVFFSTDIDGTGELTLTDHENRVDEMHAAAGRMGRTSYHRAIEEVVTHYEKSDHARNNTPALVVFQTDGAPDTRGPATQALADAAKHPLFFQFVAFGEHDAKAFDYLRKLTADNAGFFHAGPAPRELTDKELYEGLLANWRP</sequence>
<dbReference type="InterPro" id="IPR019303">
    <property type="entry name" value="vWA_TerF_C"/>
</dbReference>
<dbReference type="SUPFAM" id="SSF53300">
    <property type="entry name" value="vWA-like"/>
    <property type="match status" value="1"/>
</dbReference>
<dbReference type="Gene3D" id="3.40.50.410">
    <property type="entry name" value="von Willebrand factor, type A domain"/>
    <property type="match status" value="1"/>
</dbReference>
<feature type="region of interest" description="Disordered" evidence="1">
    <location>
        <begin position="1"/>
        <end position="272"/>
    </location>
</feature>
<feature type="compositionally biased region" description="Low complexity" evidence="1">
    <location>
        <begin position="142"/>
        <end position="151"/>
    </location>
</feature>
<feature type="domain" description="VWFA" evidence="2">
    <location>
        <begin position="313"/>
        <end position="490"/>
    </location>
</feature>
<evidence type="ECO:0000259" key="2">
    <source>
        <dbReference type="PROSITE" id="PS50234"/>
    </source>
</evidence>
<evidence type="ECO:0000313" key="3">
    <source>
        <dbReference type="EMBL" id="APY90917.1"/>
    </source>
</evidence>
<dbReference type="SMART" id="SM00327">
    <property type="entry name" value="VWA"/>
    <property type="match status" value="1"/>
</dbReference>
<protein>
    <recommendedName>
        <fullName evidence="2">VWFA domain-containing protein</fullName>
    </recommendedName>
</protein>
<dbReference type="InterPro" id="IPR002035">
    <property type="entry name" value="VWF_A"/>
</dbReference>
<dbReference type="Proteomes" id="UP000187191">
    <property type="component" value="Chromosome"/>
</dbReference>
<name>A0ABM6H4M5_9ACTN</name>
<dbReference type="EMBL" id="CP015588">
    <property type="protein sequence ID" value="APY90917.1"/>
    <property type="molecule type" value="Genomic_DNA"/>
</dbReference>
<accession>A0ABM6H4M5</accession>
<keyword evidence="4" id="KW-1185">Reference proteome</keyword>
<dbReference type="InterPro" id="IPR036465">
    <property type="entry name" value="vWFA_dom_sf"/>
</dbReference>
<evidence type="ECO:0000313" key="4">
    <source>
        <dbReference type="Proteomes" id="UP000187191"/>
    </source>
</evidence>
<gene>
    <name evidence="3" type="ORF">A7J05_17510</name>
</gene>
<evidence type="ECO:0000256" key="1">
    <source>
        <dbReference type="SAM" id="MobiDB-lite"/>
    </source>
</evidence>
<dbReference type="PROSITE" id="PS50234">
    <property type="entry name" value="VWFA"/>
    <property type="match status" value="1"/>
</dbReference>
<reference evidence="3 4" key="1">
    <citation type="submission" date="2016-05" db="EMBL/GenBank/DDBJ databases">
        <authorList>
            <person name="Gu J."/>
        </authorList>
    </citation>
    <scope>NUCLEOTIDE SEQUENCE [LARGE SCALE GENOMIC DNA]</scope>
    <source>
        <strain evidence="3 4">ACCC40021</strain>
    </source>
</reference>
<feature type="compositionally biased region" description="Low complexity" evidence="1">
    <location>
        <begin position="163"/>
        <end position="192"/>
    </location>
</feature>
<feature type="compositionally biased region" description="Low complexity" evidence="1">
    <location>
        <begin position="202"/>
        <end position="270"/>
    </location>
</feature>
<proteinExistence type="predicted"/>
<dbReference type="Pfam" id="PF10138">
    <property type="entry name" value="vWA-TerF-like"/>
    <property type="match status" value="1"/>
</dbReference>
<feature type="compositionally biased region" description="Low complexity" evidence="1">
    <location>
        <begin position="112"/>
        <end position="128"/>
    </location>
</feature>
<feature type="compositionally biased region" description="Pro residues" evidence="1">
    <location>
        <begin position="67"/>
        <end position="77"/>
    </location>
</feature>